<evidence type="ECO:0000313" key="15">
    <source>
        <dbReference type="Proteomes" id="UP000239649"/>
    </source>
</evidence>
<dbReference type="PRINTS" id="PR00958">
    <property type="entry name" value="HOMSERKINASE"/>
</dbReference>
<dbReference type="Gene3D" id="3.30.230.10">
    <property type="match status" value="2"/>
</dbReference>
<evidence type="ECO:0000256" key="8">
    <source>
        <dbReference type="ARBA" id="ARBA00022741"/>
    </source>
</evidence>
<dbReference type="InterPro" id="IPR014721">
    <property type="entry name" value="Ribsml_uS5_D2-typ_fold_subgr"/>
</dbReference>
<dbReference type="AlphaFoldDB" id="A0A2P6VA71"/>
<evidence type="ECO:0000256" key="5">
    <source>
        <dbReference type="ARBA" id="ARBA00022605"/>
    </source>
</evidence>
<evidence type="ECO:0000256" key="2">
    <source>
        <dbReference type="ARBA" id="ARBA00007370"/>
    </source>
</evidence>
<evidence type="ECO:0000259" key="13">
    <source>
        <dbReference type="Pfam" id="PF08544"/>
    </source>
</evidence>
<dbReference type="EMBL" id="LHPF02000017">
    <property type="protein sequence ID" value="PSC70990.1"/>
    <property type="molecule type" value="Genomic_DNA"/>
</dbReference>
<evidence type="ECO:0000256" key="3">
    <source>
        <dbReference type="ARBA" id="ARBA00012078"/>
    </source>
</evidence>
<accession>A0A2P6VA71</accession>
<dbReference type="OrthoDB" id="195231at2759"/>
<evidence type="ECO:0000256" key="9">
    <source>
        <dbReference type="ARBA" id="ARBA00022777"/>
    </source>
</evidence>
<dbReference type="EC" id="2.7.1.39" evidence="3"/>
<dbReference type="SUPFAM" id="SSF54211">
    <property type="entry name" value="Ribosomal protein S5 domain 2-like"/>
    <property type="match status" value="1"/>
</dbReference>
<dbReference type="InterPro" id="IPR006203">
    <property type="entry name" value="GHMP_knse_ATP-bd_CS"/>
</dbReference>
<dbReference type="STRING" id="554055.A0A2P6VA71"/>
<dbReference type="GO" id="GO:0005524">
    <property type="term" value="F:ATP binding"/>
    <property type="evidence" value="ECO:0007669"/>
    <property type="project" value="UniProtKB-KW"/>
</dbReference>
<keyword evidence="10" id="KW-0067">ATP-binding</keyword>
<evidence type="ECO:0000256" key="4">
    <source>
        <dbReference type="ARBA" id="ARBA00017858"/>
    </source>
</evidence>
<keyword evidence="5" id="KW-0028">Amino-acid biosynthesis</keyword>
<evidence type="ECO:0000256" key="7">
    <source>
        <dbReference type="ARBA" id="ARBA00022697"/>
    </source>
</evidence>
<protein>
    <recommendedName>
        <fullName evidence="4">Homoserine kinase</fullName>
        <ecNumber evidence="3">2.7.1.39</ecNumber>
    </recommendedName>
</protein>
<dbReference type="InterPro" id="IPR036554">
    <property type="entry name" value="GHMP_kinase_C_sf"/>
</dbReference>
<sequence length="521" mass="52593">MAVSALQPARVTPASAPLRAQRAAVDAAAVCQSSTALRSQRAAGQRRRAVAARAVPAAGKVYIDPVEKEAAAFAPATVANLGPGFDWMGCAVEGDGDVVTATVLPDRPGEVVIESIEGDGGRLSLDAPKNCVGTPAAVLHLRQLGAGASGSGAAASRRPCQPCSAAPVSLFQLADAEVIFERAAGQRRRAVAARAVPAAGKVYIDPVEKEAAAFAPATVANLGPGFDWMGCAVEGDGDVVTATVLPDRPGEVVIESIEGDGGRLSLDAPKNCVGIAAIETLKLLGAAPSCGVSLRLHKGLPLGSGMGSSAASAAASAWAVNSLFGGPVPKDKLIYAGLASEAAVSGYHADNIAPALMGGFILIRSCDPLDLQRLPFAGDLWFVLVNPRFEAPTAEMRAVLRKEVPMKEVINNCAMGGSLVAGILTGDAALIGKALDSDAIVEPVRGPLIPGFAAVKEAAHGAGAFGCTISGAGPTAVAIVSDPEVGERVKAAMVAAFKSSGGLECNSAKVVRLDNEGAKRV</sequence>
<dbReference type="PANTHER" id="PTHR20861">
    <property type="entry name" value="HOMOSERINE/4-DIPHOSPHOCYTIDYL-2-C-METHYL-D-ERYTHRITOL KINASE"/>
    <property type="match status" value="1"/>
</dbReference>
<dbReference type="NCBIfam" id="NF002288">
    <property type="entry name" value="PRK01212.1-4"/>
    <property type="match status" value="1"/>
</dbReference>
<dbReference type="Gene3D" id="3.30.70.890">
    <property type="entry name" value="GHMP kinase, C-terminal domain"/>
    <property type="match status" value="1"/>
</dbReference>
<name>A0A2P6VA71_9CHLO</name>
<keyword evidence="7" id="KW-0791">Threonine biosynthesis</keyword>
<organism evidence="14 15">
    <name type="scientific">Micractinium conductrix</name>
    <dbReference type="NCBI Taxonomy" id="554055"/>
    <lineage>
        <taxon>Eukaryota</taxon>
        <taxon>Viridiplantae</taxon>
        <taxon>Chlorophyta</taxon>
        <taxon>core chlorophytes</taxon>
        <taxon>Trebouxiophyceae</taxon>
        <taxon>Chlorellales</taxon>
        <taxon>Chlorellaceae</taxon>
        <taxon>Chlorella clade</taxon>
        <taxon>Micractinium</taxon>
    </lineage>
</organism>
<dbReference type="InterPro" id="IPR000870">
    <property type="entry name" value="Homoserine_kinase"/>
</dbReference>
<evidence type="ECO:0000313" key="14">
    <source>
        <dbReference type="EMBL" id="PSC70990.1"/>
    </source>
</evidence>
<dbReference type="InterPro" id="IPR013750">
    <property type="entry name" value="GHMP_kinase_C_dom"/>
</dbReference>
<dbReference type="GO" id="GO:0004413">
    <property type="term" value="F:homoserine kinase activity"/>
    <property type="evidence" value="ECO:0007669"/>
    <property type="project" value="UniProtKB-EC"/>
</dbReference>
<dbReference type="Proteomes" id="UP000239649">
    <property type="component" value="Unassembled WGS sequence"/>
</dbReference>
<evidence type="ECO:0000256" key="6">
    <source>
        <dbReference type="ARBA" id="ARBA00022679"/>
    </source>
</evidence>
<evidence type="ECO:0000256" key="10">
    <source>
        <dbReference type="ARBA" id="ARBA00022840"/>
    </source>
</evidence>
<comment type="catalytic activity">
    <reaction evidence="11">
        <text>L-homoserine + ATP = O-phospho-L-homoserine + ADP + H(+)</text>
        <dbReference type="Rhea" id="RHEA:13985"/>
        <dbReference type="ChEBI" id="CHEBI:15378"/>
        <dbReference type="ChEBI" id="CHEBI:30616"/>
        <dbReference type="ChEBI" id="CHEBI:57476"/>
        <dbReference type="ChEBI" id="CHEBI:57590"/>
        <dbReference type="ChEBI" id="CHEBI:456216"/>
        <dbReference type="EC" id="2.7.1.39"/>
    </reaction>
    <physiologicalReaction direction="left-to-right" evidence="11">
        <dbReference type="Rhea" id="RHEA:13986"/>
    </physiologicalReaction>
</comment>
<dbReference type="UniPathway" id="UPA00050">
    <property type="reaction ID" value="UER00064"/>
</dbReference>
<dbReference type="Pfam" id="PF08544">
    <property type="entry name" value="GHMP_kinases_C"/>
    <property type="match status" value="1"/>
</dbReference>
<evidence type="ECO:0000259" key="12">
    <source>
        <dbReference type="Pfam" id="PF00288"/>
    </source>
</evidence>
<dbReference type="PANTHER" id="PTHR20861:SF1">
    <property type="entry name" value="HOMOSERINE KINASE"/>
    <property type="match status" value="1"/>
</dbReference>
<comment type="pathway">
    <text evidence="1">Amino-acid biosynthesis; L-threonine biosynthesis; L-threonine from L-aspartate: step 4/5.</text>
</comment>
<keyword evidence="6" id="KW-0808">Transferase</keyword>
<feature type="domain" description="GHMP kinase C-terminal" evidence="13">
    <location>
        <begin position="420"/>
        <end position="498"/>
    </location>
</feature>
<dbReference type="HAMAP" id="MF_00384">
    <property type="entry name" value="Homoser_kinase"/>
    <property type="match status" value="1"/>
</dbReference>
<keyword evidence="15" id="KW-1185">Reference proteome</keyword>
<comment type="similarity">
    <text evidence="2">Belongs to the GHMP kinase family. Homoserine kinase subfamily.</text>
</comment>
<comment type="caution">
    <text evidence="14">The sequence shown here is derived from an EMBL/GenBank/DDBJ whole genome shotgun (WGS) entry which is preliminary data.</text>
</comment>
<dbReference type="SUPFAM" id="SSF55060">
    <property type="entry name" value="GHMP Kinase, C-terminal domain"/>
    <property type="match status" value="1"/>
</dbReference>
<dbReference type="GO" id="GO:0009088">
    <property type="term" value="P:threonine biosynthetic process"/>
    <property type="evidence" value="ECO:0007669"/>
    <property type="project" value="UniProtKB-UniPathway"/>
</dbReference>
<dbReference type="InterPro" id="IPR006204">
    <property type="entry name" value="GHMP_kinase_N_dom"/>
</dbReference>
<keyword evidence="9 14" id="KW-0418">Kinase</keyword>
<dbReference type="NCBIfam" id="TIGR00191">
    <property type="entry name" value="thrB"/>
    <property type="match status" value="1"/>
</dbReference>
<gene>
    <name evidence="14" type="ORF">C2E20_5678</name>
</gene>
<evidence type="ECO:0000256" key="1">
    <source>
        <dbReference type="ARBA" id="ARBA00005015"/>
    </source>
</evidence>
<dbReference type="Pfam" id="PF00288">
    <property type="entry name" value="GHMP_kinases_N"/>
    <property type="match status" value="1"/>
</dbReference>
<reference evidence="14 15" key="1">
    <citation type="journal article" date="2018" name="Plant J.">
        <title>Genome sequences of Chlorella sorokiniana UTEX 1602 and Micractinium conductrix SAG 241.80: implications to maltose excretion by a green alga.</title>
        <authorList>
            <person name="Arriola M.B."/>
            <person name="Velmurugan N."/>
            <person name="Zhang Y."/>
            <person name="Plunkett M.H."/>
            <person name="Hondzo H."/>
            <person name="Barney B.M."/>
        </authorList>
    </citation>
    <scope>NUCLEOTIDE SEQUENCE [LARGE SCALE GENOMIC DNA]</scope>
    <source>
        <strain evidence="14 15">SAG 241.80</strain>
    </source>
</reference>
<proteinExistence type="inferred from homology"/>
<keyword evidence="8" id="KW-0547">Nucleotide-binding</keyword>
<evidence type="ECO:0000256" key="11">
    <source>
        <dbReference type="ARBA" id="ARBA00049913"/>
    </source>
</evidence>
<dbReference type="InterPro" id="IPR020568">
    <property type="entry name" value="Ribosomal_Su5_D2-typ_SF"/>
</dbReference>
<dbReference type="PROSITE" id="PS00627">
    <property type="entry name" value="GHMP_KINASES_ATP"/>
    <property type="match status" value="1"/>
</dbReference>
<feature type="domain" description="GHMP kinase N-terminal" evidence="12">
    <location>
        <begin position="279"/>
        <end position="359"/>
    </location>
</feature>